<sequence length="52" mass="6088">MDLNQYVSLIGNFGFPLVLATYLLLRMERKIESLTDAINELHNYIESERKSK</sequence>
<feature type="transmembrane region" description="Helical" evidence="1">
    <location>
        <begin position="6"/>
        <end position="25"/>
    </location>
</feature>
<name>A0A1E8AY24_BACMY</name>
<evidence type="ECO:0000313" key="3">
    <source>
        <dbReference type="Proteomes" id="UP000175706"/>
    </source>
</evidence>
<keyword evidence="1" id="KW-1133">Transmembrane helix</keyword>
<gene>
    <name evidence="2" type="ORF">BWGOE8_58680</name>
</gene>
<evidence type="ECO:0000256" key="1">
    <source>
        <dbReference type="SAM" id="Phobius"/>
    </source>
</evidence>
<organism evidence="2 3">
    <name type="scientific">Bacillus mycoides</name>
    <dbReference type="NCBI Taxonomy" id="1405"/>
    <lineage>
        <taxon>Bacteria</taxon>
        <taxon>Bacillati</taxon>
        <taxon>Bacillota</taxon>
        <taxon>Bacilli</taxon>
        <taxon>Bacillales</taxon>
        <taxon>Bacillaceae</taxon>
        <taxon>Bacillus</taxon>
        <taxon>Bacillus cereus group</taxon>
    </lineage>
</organism>
<dbReference type="EMBL" id="LXLT01000117">
    <property type="protein sequence ID" value="OFD69947.1"/>
    <property type="molecule type" value="Genomic_DNA"/>
</dbReference>
<dbReference type="RefSeq" id="WP_081338240.1">
    <property type="nucleotide sequence ID" value="NZ_LXLT01000117.1"/>
</dbReference>
<keyword evidence="1" id="KW-0812">Transmembrane</keyword>
<dbReference type="InterPro" id="IPR024419">
    <property type="entry name" value="YvrJ"/>
</dbReference>
<reference evidence="2 3" key="1">
    <citation type="submission" date="2016-05" db="EMBL/GenBank/DDBJ databases">
        <title>Bacillus thuringiensis and Bacillus weihenstephanensis as novel biocontrol agents of wilt causing Verticillium species.</title>
        <authorList>
            <person name="Hollensteiner J."/>
            <person name="Wemheuer F."/>
            <person name="Harting R."/>
            <person name="Kolarzyk A."/>
            <person name="Diaz-Valerio S."/>
            <person name="Poehlein A."/>
            <person name="Brzuszkiewicz E."/>
            <person name="Nesemann K."/>
            <person name="Braus-Stromeyer S."/>
            <person name="Braus G."/>
            <person name="Daniel R."/>
            <person name="Liesegang H."/>
        </authorList>
    </citation>
    <scope>NUCLEOTIDE SEQUENCE [LARGE SCALE GENOMIC DNA]</scope>
    <source>
        <strain evidence="2 3">GOE8</strain>
    </source>
</reference>
<dbReference type="AlphaFoldDB" id="A0A1E8AY24"/>
<proteinExistence type="predicted"/>
<evidence type="ECO:0000313" key="2">
    <source>
        <dbReference type="EMBL" id="OFD69947.1"/>
    </source>
</evidence>
<protein>
    <recommendedName>
        <fullName evidence="4">YvrJ family protein</fullName>
    </recommendedName>
</protein>
<keyword evidence="1" id="KW-0472">Membrane</keyword>
<dbReference type="Pfam" id="PF12841">
    <property type="entry name" value="YvrJ"/>
    <property type="match status" value="1"/>
</dbReference>
<comment type="caution">
    <text evidence="2">The sequence shown here is derived from an EMBL/GenBank/DDBJ whole genome shotgun (WGS) entry which is preliminary data.</text>
</comment>
<evidence type="ECO:0008006" key="4">
    <source>
        <dbReference type="Google" id="ProtNLM"/>
    </source>
</evidence>
<dbReference type="Proteomes" id="UP000175706">
    <property type="component" value="Unassembled WGS sequence"/>
</dbReference>
<accession>A0A1E8AY24</accession>